<keyword evidence="3" id="KW-0378">Hydrolase</keyword>
<feature type="region of interest" description="Disordered" evidence="7">
    <location>
        <begin position="578"/>
        <end position="604"/>
    </location>
</feature>
<evidence type="ECO:0000256" key="6">
    <source>
        <dbReference type="ARBA" id="ARBA00048336"/>
    </source>
</evidence>
<reference evidence="9 10" key="1">
    <citation type="journal article" date="2010" name="BMC Genomics">
        <title>Genome analysis and comparative genomics of a Giardia intestinalis assemblage E isolate.</title>
        <authorList>
            <person name="Jerlstrom-Hultqvist J."/>
            <person name="Franzen O."/>
            <person name="Ankarklev J."/>
            <person name="Xu F."/>
            <person name="Nohynkova E."/>
            <person name="Andersson J.O."/>
            <person name="Svard S.G."/>
            <person name="Andersson B."/>
        </authorList>
    </citation>
    <scope>NUCLEOTIDE SEQUENCE [LARGE SCALE GENOMIC DNA]</scope>
    <source>
        <strain evidence="9 10">P15</strain>
    </source>
</reference>
<name>E1EWM0_GIAIA</name>
<dbReference type="Proteomes" id="UP000008974">
    <property type="component" value="Unassembled WGS sequence"/>
</dbReference>
<sequence>MLARPCSHDLVAMQSLACIRCGQKLPHAEVVMHYQYRDGKFIRRENCLQQYKDAVLKSKKLILFLDIDNTILYAWGSLKGQPLQNIQRINSVHLSTHHAFRMSRDIVSKRASYASRSEYRETFLEAYLAEAEDFFCGCPERGLQPTAVEVQGLRMTIVFRPGIFRFFLQTYKTVAIIISTLGTQEYAQQVIKIIDPQRMLVYELLDRKLANRYGDASGEITHDDEGGAVINFDGECSNLTDQSLSDLDNHIMKGVNRFLGGIPLLVDNSIAIDNSSAPWRGTKCGFLKSFDFYIANNLDCFNYTWQQQVYPLESLTKVVTGYCKNDFTFLAQRSKPVYDHRFYAFSITQLRSFKNILRHIQSSMHPEGFEQADMLQCQSAREAVEEIMGKVLKGCVVYIPFLPNAADLVTEGPYIIAAQWKHKTETLIDFRVELINLLGGRVAMTFDNEVTHVLVPESNSSWKKSYTKCAHLLLRCNPGEISPDLVKAVLGDWTDIQIRGDGTADQGISDLFIVPDTFVCYEPGEINQACTSVFPFHAVTQNWLMTSALLYRRQSELFYTRYFLARWLLPQKETPLRPFTDRTGNKKDDYNGDTNCYEEGRPLG</sequence>
<dbReference type="GO" id="GO:0005634">
    <property type="term" value="C:nucleus"/>
    <property type="evidence" value="ECO:0007669"/>
    <property type="project" value="UniProtKB-SubCell"/>
</dbReference>
<dbReference type="InterPro" id="IPR036420">
    <property type="entry name" value="BRCT_dom_sf"/>
</dbReference>
<dbReference type="Pfam" id="PF03031">
    <property type="entry name" value="NIF"/>
    <property type="match status" value="1"/>
</dbReference>
<dbReference type="EMBL" id="ACVC01000032">
    <property type="protein sequence ID" value="EFO65392.1"/>
    <property type="molecule type" value="Genomic_DNA"/>
</dbReference>
<dbReference type="InterPro" id="IPR036412">
    <property type="entry name" value="HAD-like_sf"/>
</dbReference>
<organism evidence="9 10">
    <name type="scientific">Giardia intestinalis (strain P15)</name>
    <name type="common">Giardia lamblia</name>
    <dbReference type="NCBI Taxonomy" id="658858"/>
    <lineage>
        <taxon>Eukaryota</taxon>
        <taxon>Metamonada</taxon>
        <taxon>Diplomonadida</taxon>
        <taxon>Hexamitidae</taxon>
        <taxon>Giardiinae</taxon>
        <taxon>Giardia</taxon>
    </lineage>
</organism>
<dbReference type="OMA" id="NTILYAW"/>
<evidence type="ECO:0000256" key="2">
    <source>
        <dbReference type="ARBA" id="ARBA00013081"/>
    </source>
</evidence>
<dbReference type="AlphaFoldDB" id="E1EWM0"/>
<dbReference type="PANTHER" id="PTHR23081">
    <property type="entry name" value="RNA POLYMERASE II CTD PHOSPHATASE"/>
    <property type="match status" value="1"/>
</dbReference>
<dbReference type="InterPro" id="IPR004274">
    <property type="entry name" value="FCP1_dom"/>
</dbReference>
<evidence type="ECO:0000256" key="5">
    <source>
        <dbReference type="ARBA" id="ARBA00047761"/>
    </source>
</evidence>
<evidence type="ECO:0000313" key="10">
    <source>
        <dbReference type="Proteomes" id="UP000008974"/>
    </source>
</evidence>
<dbReference type="Gene3D" id="3.40.50.1000">
    <property type="entry name" value="HAD superfamily/HAD-like"/>
    <property type="match status" value="1"/>
</dbReference>
<proteinExistence type="predicted"/>
<keyword evidence="4" id="KW-0539">Nucleus</keyword>
<accession>E1EWM0</accession>
<dbReference type="OrthoDB" id="10249888at2759"/>
<dbReference type="EC" id="3.1.3.16" evidence="2"/>
<feature type="domain" description="FCP1 homology" evidence="8">
    <location>
        <begin position="56"/>
        <end position="315"/>
    </location>
</feature>
<dbReference type="SUPFAM" id="SSF52113">
    <property type="entry name" value="BRCT domain"/>
    <property type="match status" value="1"/>
</dbReference>
<dbReference type="InterPro" id="IPR039189">
    <property type="entry name" value="Fcp1"/>
</dbReference>
<dbReference type="InterPro" id="IPR023214">
    <property type="entry name" value="HAD_sf"/>
</dbReference>
<dbReference type="PROSITE" id="PS50969">
    <property type="entry name" value="FCP1"/>
    <property type="match status" value="1"/>
</dbReference>
<feature type="compositionally biased region" description="Basic and acidic residues" evidence="7">
    <location>
        <begin position="579"/>
        <end position="590"/>
    </location>
</feature>
<dbReference type="PANTHER" id="PTHR23081:SF36">
    <property type="entry name" value="RNA POLYMERASE II SUBUNIT A C-TERMINAL DOMAIN PHOSPHATASE"/>
    <property type="match status" value="1"/>
</dbReference>
<gene>
    <name evidence="9" type="ORF">GLP15_5027</name>
</gene>
<evidence type="ECO:0000256" key="1">
    <source>
        <dbReference type="ARBA" id="ARBA00004123"/>
    </source>
</evidence>
<dbReference type="SUPFAM" id="SSF56784">
    <property type="entry name" value="HAD-like"/>
    <property type="match status" value="1"/>
</dbReference>
<evidence type="ECO:0000256" key="7">
    <source>
        <dbReference type="SAM" id="MobiDB-lite"/>
    </source>
</evidence>
<dbReference type="VEuPathDB" id="GiardiaDB:GLP15_5027"/>
<evidence type="ECO:0000313" key="9">
    <source>
        <dbReference type="EMBL" id="EFO65392.1"/>
    </source>
</evidence>
<evidence type="ECO:0000256" key="4">
    <source>
        <dbReference type="ARBA" id="ARBA00023242"/>
    </source>
</evidence>
<evidence type="ECO:0000256" key="3">
    <source>
        <dbReference type="ARBA" id="ARBA00022801"/>
    </source>
</evidence>
<comment type="caution">
    <text evidence="9">The sequence shown here is derived from an EMBL/GenBank/DDBJ whole genome shotgun (WGS) entry which is preliminary data.</text>
</comment>
<comment type="subcellular location">
    <subcellularLocation>
        <location evidence="1">Nucleus</location>
    </subcellularLocation>
</comment>
<comment type="catalytic activity">
    <reaction evidence="5">
        <text>O-phospho-L-seryl-[protein] + H2O = L-seryl-[protein] + phosphate</text>
        <dbReference type="Rhea" id="RHEA:20629"/>
        <dbReference type="Rhea" id="RHEA-COMP:9863"/>
        <dbReference type="Rhea" id="RHEA-COMP:11604"/>
        <dbReference type="ChEBI" id="CHEBI:15377"/>
        <dbReference type="ChEBI" id="CHEBI:29999"/>
        <dbReference type="ChEBI" id="CHEBI:43474"/>
        <dbReference type="ChEBI" id="CHEBI:83421"/>
        <dbReference type="EC" id="3.1.3.16"/>
    </reaction>
</comment>
<protein>
    <recommendedName>
        <fullName evidence="2">protein-serine/threonine phosphatase</fullName>
        <ecNumber evidence="2">3.1.3.16</ecNumber>
    </recommendedName>
</protein>
<dbReference type="GO" id="GO:0008420">
    <property type="term" value="F:RNA polymerase II CTD heptapeptide repeat phosphatase activity"/>
    <property type="evidence" value="ECO:0007669"/>
    <property type="project" value="InterPro"/>
</dbReference>
<comment type="catalytic activity">
    <reaction evidence="6">
        <text>O-phospho-L-threonyl-[protein] + H2O = L-threonyl-[protein] + phosphate</text>
        <dbReference type="Rhea" id="RHEA:47004"/>
        <dbReference type="Rhea" id="RHEA-COMP:11060"/>
        <dbReference type="Rhea" id="RHEA-COMP:11605"/>
        <dbReference type="ChEBI" id="CHEBI:15377"/>
        <dbReference type="ChEBI" id="CHEBI:30013"/>
        <dbReference type="ChEBI" id="CHEBI:43474"/>
        <dbReference type="ChEBI" id="CHEBI:61977"/>
        <dbReference type="EC" id="3.1.3.16"/>
    </reaction>
</comment>
<evidence type="ECO:0000259" key="8">
    <source>
        <dbReference type="PROSITE" id="PS50969"/>
    </source>
</evidence>